<proteinExistence type="predicted"/>
<dbReference type="EMBL" id="CM000142">
    <property type="protein sequence ID" value="EEE64513.1"/>
    <property type="molecule type" value="Genomic_DNA"/>
</dbReference>
<reference evidence="2" key="1">
    <citation type="journal article" date="2005" name="PLoS Biol.">
        <title>The genomes of Oryza sativa: a history of duplications.</title>
        <authorList>
            <person name="Yu J."/>
            <person name="Wang J."/>
            <person name="Lin W."/>
            <person name="Li S."/>
            <person name="Li H."/>
            <person name="Zhou J."/>
            <person name="Ni P."/>
            <person name="Dong W."/>
            <person name="Hu S."/>
            <person name="Zeng C."/>
            <person name="Zhang J."/>
            <person name="Zhang Y."/>
            <person name="Li R."/>
            <person name="Xu Z."/>
            <person name="Li S."/>
            <person name="Li X."/>
            <person name="Zheng H."/>
            <person name="Cong L."/>
            <person name="Lin L."/>
            <person name="Yin J."/>
            <person name="Geng J."/>
            <person name="Li G."/>
            <person name="Shi J."/>
            <person name="Liu J."/>
            <person name="Lv H."/>
            <person name="Li J."/>
            <person name="Wang J."/>
            <person name="Deng Y."/>
            <person name="Ran L."/>
            <person name="Shi X."/>
            <person name="Wang X."/>
            <person name="Wu Q."/>
            <person name="Li C."/>
            <person name="Ren X."/>
            <person name="Wang J."/>
            <person name="Wang X."/>
            <person name="Li D."/>
            <person name="Liu D."/>
            <person name="Zhang X."/>
            <person name="Ji Z."/>
            <person name="Zhao W."/>
            <person name="Sun Y."/>
            <person name="Zhang Z."/>
            <person name="Bao J."/>
            <person name="Han Y."/>
            <person name="Dong L."/>
            <person name="Ji J."/>
            <person name="Chen P."/>
            <person name="Wu S."/>
            <person name="Liu J."/>
            <person name="Xiao Y."/>
            <person name="Bu D."/>
            <person name="Tan J."/>
            <person name="Yang L."/>
            <person name="Ye C."/>
            <person name="Zhang J."/>
            <person name="Xu J."/>
            <person name="Zhou Y."/>
            <person name="Yu Y."/>
            <person name="Zhang B."/>
            <person name="Zhuang S."/>
            <person name="Wei H."/>
            <person name="Liu B."/>
            <person name="Lei M."/>
            <person name="Yu H."/>
            <person name="Li Y."/>
            <person name="Xu H."/>
            <person name="Wei S."/>
            <person name="He X."/>
            <person name="Fang L."/>
            <person name="Zhang Z."/>
            <person name="Zhang Y."/>
            <person name="Huang X."/>
            <person name="Su Z."/>
            <person name="Tong W."/>
            <person name="Li J."/>
            <person name="Tong Z."/>
            <person name="Li S."/>
            <person name="Ye J."/>
            <person name="Wang L."/>
            <person name="Fang L."/>
            <person name="Lei T."/>
            <person name="Chen C."/>
            <person name="Chen H."/>
            <person name="Xu Z."/>
            <person name="Li H."/>
            <person name="Huang H."/>
            <person name="Zhang F."/>
            <person name="Xu H."/>
            <person name="Li N."/>
            <person name="Zhao C."/>
            <person name="Li S."/>
            <person name="Dong L."/>
            <person name="Huang Y."/>
            <person name="Li L."/>
            <person name="Xi Y."/>
            <person name="Qi Q."/>
            <person name="Li W."/>
            <person name="Zhang B."/>
            <person name="Hu W."/>
            <person name="Zhang Y."/>
            <person name="Tian X."/>
            <person name="Jiao Y."/>
            <person name="Liang X."/>
            <person name="Jin J."/>
            <person name="Gao L."/>
            <person name="Zheng W."/>
            <person name="Hao B."/>
            <person name="Liu S."/>
            <person name="Wang W."/>
            <person name="Yuan L."/>
            <person name="Cao M."/>
            <person name="McDermott J."/>
            <person name="Samudrala R."/>
            <person name="Wang J."/>
            <person name="Wong G.K."/>
            <person name="Yang H."/>
        </authorList>
    </citation>
    <scope>NUCLEOTIDE SEQUENCE [LARGE SCALE GENOMIC DNA]</scope>
</reference>
<dbReference type="AlphaFoldDB" id="B9FLC5"/>
<evidence type="ECO:0000313" key="2">
    <source>
        <dbReference type="EMBL" id="EEE64513.1"/>
    </source>
</evidence>
<gene>
    <name evidence="2" type="ORF">OsJ_19364</name>
</gene>
<organism evidence="2">
    <name type="scientific">Oryza sativa subsp. japonica</name>
    <name type="common">Rice</name>
    <dbReference type="NCBI Taxonomy" id="39947"/>
    <lineage>
        <taxon>Eukaryota</taxon>
        <taxon>Viridiplantae</taxon>
        <taxon>Streptophyta</taxon>
        <taxon>Embryophyta</taxon>
        <taxon>Tracheophyta</taxon>
        <taxon>Spermatophyta</taxon>
        <taxon>Magnoliopsida</taxon>
        <taxon>Liliopsida</taxon>
        <taxon>Poales</taxon>
        <taxon>Poaceae</taxon>
        <taxon>BOP clade</taxon>
        <taxon>Oryzoideae</taxon>
        <taxon>Oryzeae</taxon>
        <taxon>Oryzinae</taxon>
        <taxon>Oryza</taxon>
        <taxon>Oryza sativa</taxon>
    </lineage>
</organism>
<feature type="region of interest" description="Disordered" evidence="1">
    <location>
        <begin position="40"/>
        <end position="104"/>
    </location>
</feature>
<reference evidence="2" key="2">
    <citation type="submission" date="2008-12" db="EMBL/GenBank/DDBJ databases">
        <title>Improved gene annotation of the rice (Oryza sativa) genomes.</title>
        <authorList>
            <person name="Wang J."/>
            <person name="Li R."/>
            <person name="Fan W."/>
            <person name="Huang Q."/>
            <person name="Zhang J."/>
            <person name="Zhou Y."/>
            <person name="Hu Y."/>
            <person name="Zi S."/>
            <person name="Li J."/>
            <person name="Ni P."/>
            <person name="Zheng H."/>
            <person name="Zhang Y."/>
            <person name="Zhao M."/>
            <person name="Hao Q."/>
            <person name="McDermott J."/>
            <person name="Samudrala R."/>
            <person name="Kristiansen K."/>
            <person name="Wong G.K.-S."/>
        </authorList>
    </citation>
    <scope>NUCLEOTIDE SEQUENCE</scope>
</reference>
<feature type="compositionally biased region" description="Basic and acidic residues" evidence="1">
    <location>
        <begin position="66"/>
        <end position="91"/>
    </location>
</feature>
<protein>
    <submittedName>
        <fullName evidence="2">Uncharacterized protein</fullName>
    </submittedName>
</protein>
<name>B9FLC5_ORYSJ</name>
<evidence type="ECO:0000256" key="1">
    <source>
        <dbReference type="SAM" id="MobiDB-lite"/>
    </source>
</evidence>
<dbReference type="Proteomes" id="UP000007752">
    <property type="component" value="Chromosome 5"/>
</dbReference>
<accession>B9FLC5</accession>
<feature type="compositionally biased region" description="Polar residues" evidence="1">
    <location>
        <begin position="93"/>
        <end position="104"/>
    </location>
</feature>
<sequence>MGPSSSWVHGRRLGCIGPGPALPPVDAVADIRYVKDTEYPEPAPGCSAAAKNNQFLYTGPPPPRSLVDKTQEQRRAGGRESSCEDEQHHELASVSTTSLLLELG</sequence>